<dbReference type="PANTHER" id="PTHR43792">
    <property type="entry name" value="GNAT FAMILY, PUTATIVE (AFU_ORTHOLOGUE AFUA_3G00765)-RELATED-RELATED"/>
    <property type="match status" value="1"/>
</dbReference>
<comment type="caution">
    <text evidence="5">The sequence shown here is derived from an EMBL/GenBank/DDBJ whole genome shotgun (WGS) entry which is preliminary data.</text>
</comment>
<dbReference type="SUPFAM" id="SSF55729">
    <property type="entry name" value="Acyl-CoA N-acyltransferases (Nat)"/>
    <property type="match status" value="1"/>
</dbReference>
<reference evidence="5 6" key="1">
    <citation type="submission" date="2023-03" db="EMBL/GenBank/DDBJ databases">
        <title>Bacillus Genome Sequencing.</title>
        <authorList>
            <person name="Dunlap C."/>
        </authorList>
    </citation>
    <scope>NUCLEOTIDE SEQUENCE [LARGE SCALE GENOMIC DNA]</scope>
    <source>
        <strain evidence="5 6">B-23453</strain>
    </source>
</reference>
<dbReference type="InterPro" id="IPR000182">
    <property type="entry name" value="GNAT_dom"/>
</dbReference>
<accession>A0ABU6MDB0</accession>
<evidence type="ECO:0000313" key="6">
    <source>
        <dbReference type="Proteomes" id="UP001341444"/>
    </source>
</evidence>
<evidence type="ECO:0000256" key="1">
    <source>
        <dbReference type="ARBA" id="ARBA00022679"/>
    </source>
</evidence>
<dbReference type="EMBL" id="JARMAB010000006">
    <property type="protein sequence ID" value="MED1202387.1"/>
    <property type="molecule type" value="Genomic_DNA"/>
</dbReference>
<keyword evidence="2" id="KW-0012">Acyltransferase</keyword>
<organism evidence="5 6">
    <name type="scientific">Heyndrickxia acidicola</name>
    <dbReference type="NCBI Taxonomy" id="209389"/>
    <lineage>
        <taxon>Bacteria</taxon>
        <taxon>Bacillati</taxon>
        <taxon>Bacillota</taxon>
        <taxon>Bacilli</taxon>
        <taxon>Bacillales</taxon>
        <taxon>Bacillaceae</taxon>
        <taxon>Heyndrickxia</taxon>
    </lineage>
</organism>
<dbReference type="PROSITE" id="PS51186">
    <property type="entry name" value="GNAT"/>
    <property type="match status" value="1"/>
</dbReference>
<dbReference type="InterPro" id="IPR051531">
    <property type="entry name" value="N-acetyltransferase"/>
</dbReference>
<dbReference type="Proteomes" id="UP001341444">
    <property type="component" value="Unassembled WGS sequence"/>
</dbReference>
<keyword evidence="1" id="KW-0808">Transferase</keyword>
<evidence type="ECO:0000259" key="4">
    <source>
        <dbReference type="PROSITE" id="PS51186"/>
    </source>
</evidence>
<sequence>MRLVSDRIYIQKLTLDDLQPLLDFKLRNSKFFQPFEPIAPRSLYTLEGQREALKKLQENWEMELGYGFGVFLNSSNLLIGRVNLSNVVWGAWESCTMGYSLDEKYNGQGLTTEAVRLAIQFAFGSAGLHRVQAAVLPRNKGSIRVLEKAGFRYDGFSEYYLKINGLWEHHNLYSITCEHWQSMK</sequence>
<protein>
    <submittedName>
        <fullName evidence="5">GNAT family protein</fullName>
    </submittedName>
</protein>
<feature type="domain" description="N-acetyltransferase" evidence="4">
    <location>
        <begin position="8"/>
        <end position="173"/>
    </location>
</feature>
<proteinExistence type="inferred from homology"/>
<dbReference type="Pfam" id="PF13302">
    <property type="entry name" value="Acetyltransf_3"/>
    <property type="match status" value="1"/>
</dbReference>
<dbReference type="InterPro" id="IPR016181">
    <property type="entry name" value="Acyl_CoA_acyltransferase"/>
</dbReference>
<evidence type="ECO:0000256" key="2">
    <source>
        <dbReference type="ARBA" id="ARBA00023315"/>
    </source>
</evidence>
<keyword evidence="6" id="KW-1185">Reference proteome</keyword>
<comment type="similarity">
    <text evidence="3">Belongs to the acetyltransferase family. RimJ subfamily.</text>
</comment>
<dbReference type="RefSeq" id="WP_066265899.1">
    <property type="nucleotide sequence ID" value="NZ_JARMAB010000006.1"/>
</dbReference>
<dbReference type="PANTHER" id="PTHR43792:SF8">
    <property type="entry name" value="[RIBOSOMAL PROTEIN US5]-ALANINE N-ACETYLTRANSFERASE"/>
    <property type="match status" value="1"/>
</dbReference>
<gene>
    <name evidence="5" type="ORF">P4T90_04690</name>
</gene>
<evidence type="ECO:0000313" key="5">
    <source>
        <dbReference type="EMBL" id="MED1202387.1"/>
    </source>
</evidence>
<evidence type="ECO:0000256" key="3">
    <source>
        <dbReference type="ARBA" id="ARBA00038502"/>
    </source>
</evidence>
<name>A0ABU6MDB0_9BACI</name>
<dbReference type="Gene3D" id="3.40.630.30">
    <property type="match status" value="1"/>
</dbReference>